<organism evidence="4 5">
    <name type="scientific">Carboxylicivirga mesophila</name>
    <dbReference type="NCBI Taxonomy" id="1166478"/>
    <lineage>
        <taxon>Bacteria</taxon>
        <taxon>Pseudomonadati</taxon>
        <taxon>Bacteroidota</taxon>
        <taxon>Bacteroidia</taxon>
        <taxon>Marinilabiliales</taxon>
        <taxon>Marinilabiliaceae</taxon>
        <taxon>Carboxylicivirga</taxon>
    </lineage>
</organism>
<dbReference type="CDD" id="cd03768">
    <property type="entry name" value="SR_ResInv"/>
    <property type="match status" value="1"/>
</dbReference>
<reference evidence="4 5" key="1">
    <citation type="journal article" date="2014" name="Int. J. Syst. Evol. Microbiol.">
        <title>Carboxylicivirga gen. nov. in the family Marinilabiliaceae with two novel species, Carboxylicivirga mesophila sp. nov. and Carboxylicivirga taeanensis sp. nov., and reclassification of Cytophaga fermentans as Saccharicrinis fermentans gen. nov., comb. nov.</title>
        <authorList>
            <person name="Yang S.H."/>
            <person name="Seo H.S."/>
            <person name="Woo J.H."/>
            <person name="Oh H.M."/>
            <person name="Jang H."/>
            <person name="Lee J.H."/>
            <person name="Kim S.J."/>
            <person name="Kwon K.K."/>
        </authorList>
    </citation>
    <scope>NUCLEOTIDE SEQUENCE [LARGE SCALE GENOMIC DNA]</scope>
    <source>
        <strain evidence="4 5">JCM 18290</strain>
    </source>
</reference>
<comment type="caution">
    <text evidence="4">The sequence shown here is derived from an EMBL/GenBank/DDBJ whole genome shotgun (WGS) entry which is preliminary data.</text>
</comment>
<dbReference type="SMART" id="SM00857">
    <property type="entry name" value="Resolvase"/>
    <property type="match status" value="1"/>
</dbReference>
<evidence type="ECO:0000259" key="2">
    <source>
        <dbReference type="PROSITE" id="PS51736"/>
    </source>
</evidence>
<feature type="coiled-coil region" evidence="1">
    <location>
        <begin position="384"/>
        <end position="456"/>
    </location>
</feature>
<sequence length="580" mass="66890">MKVVFYTRVSTEDQNLESQIQELFDYCDGIKGKNIDVVKVFGDKISGAIKSKSRPEFDKMNSFLIQRQDIKNVFCLEYSRLGRSLIDTYAIIEDFRNRNINIHFKKEQVDTIQIKGDSKQELALNLMASIAEYERSQIKERTTRGRNYSVKSGNVAGAAFPTFGYTKKNKRLIVDKDEAKIVERIFKMYVEENFTSTQIANVLNAAGEMPKYAKHVESGKIELKSQRLKKTKKRWTSMTVCNVMKKKIVTGVRVWNKQEFPYDDSLRIVSDELYFAANEKLKNNKSTSTNAQKYPNVLKGCIKCAYCESGYMMHRGNPEVSKANTYKCYFKQVKENRCPSPEINIDLLNNAVYFFLQNAVRDDDKLESQITNKETVIGANDKVIQELKNLNDIESEKLTELYRDKYNPNIPSSSKVAIGDLELEFNTNIENNEKEIKRLNKENARLHEEINHLKNDESLKLSNPEIFKRFAKNAINQIKVVKLLNNDLLKELFPKRKRGYVYYVTIDAVLYGYYQLICANGFDYFYILVGDCFDEDGNFIGGTKSYDMVQDKDSGIAEEIVSVTPMYIKAALPDVIKIDI</sequence>
<evidence type="ECO:0000256" key="1">
    <source>
        <dbReference type="SAM" id="Coils"/>
    </source>
</evidence>
<evidence type="ECO:0000259" key="3">
    <source>
        <dbReference type="PROSITE" id="PS51737"/>
    </source>
</evidence>
<dbReference type="PROSITE" id="PS51737">
    <property type="entry name" value="RECOMBINASE_DNA_BIND"/>
    <property type="match status" value="1"/>
</dbReference>
<dbReference type="PANTHER" id="PTHR30461">
    <property type="entry name" value="DNA-INVERTASE FROM LAMBDOID PROPHAGE"/>
    <property type="match status" value="1"/>
</dbReference>
<dbReference type="PROSITE" id="PS51736">
    <property type="entry name" value="RECOMBINASES_3"/>
    <property type="match status" value="1"/>
</dbReference>
<protein>
    <submittedName>
        <fullName evidence="4">Recombinase family protein</fullName>
    </submittedName>
</protein>
<dbReference type="InterPro" id="IPR038109">
    <property type="entry name" value="DNA_bind_recomb_sf"/>
</dbReference>
<keyword evidence="1" id="KW-0175">Coiled coil</keyword>
<dbReference type="Pfam" id="PF07508">
    <property type="entry name" value="Recombinase"/>
    <property type="match status" value="1"/>
</dbReference>
<dbReference type="Proteomes" id="UP000721861">
    <property type="component" value="Unassembled WGS sequence"/>
</dbReference>
<dbReference type="SUPFAM" id="SSF53041">
    <property type="entry name" value="Resolvase-like"/>
    <property type="match status" value="1"/>
</dbReference>
<accession>A0ABS5KBI1</accession>
<dbReference type="RefSeq" id="WP_212228749.1">
    <property type="nucleotide sequence ID" value="NZ_JAGUCN010000013.1"/>
</dbReference>
<keyword evidence="5" id="KW-1185">Reference proteome</keyword>
<dbReference type="Gene3D" id="3.40.50.1390">
    <property type="entry name" value="Resolvase, N-terminal catalytic domain"/>
    <property type="match status" value="1"/>
</dbReference>
<dbReference type="InterPro" id="IPR006119">
    <property type="entry name" value="Resolv_N"/>
</dbReference>
<evidence type="ECO:0000313" key="5">
    <source>
        <dbReference type="Proteomes" id="UP000721861"/>
    </source>
</evidence>
<dbReference type="EMBL" id="JAGUCN010000013">
    <property type="protein sequence ID" value="MBS2212232.1"/>
    <property type="molecule type" value="Genomic_DNA"/>
</dbReference>
<dbReference type="Gene3D" id="3.90.1750.20">
    <property type="entry name" value="Putative Large Serine Recombinase, Chain B, Domain 2"/>
    <property type="match status" value="1"/>
</dbReference>
<proteinExistence type="predicted"/>
<dbReference type="InterPro" id="IPR050639">
    <property type="entry name" value="SSR_resolvase"/>
</dbReference>
<dbReference type="InterPro" id="IPR011109">
    <property type="entry name" value="DNA_bind_recombinase_dom"/>
</dbReference>
<evidence type="ECO:0000313" key="4">
    <source>
        <dbReference type="EMBL" id="MBS2212232.1"/>
    </source>
</evidence>
<dbReference type="InterPro" id="IPR036162">
    <property type="entry name" value="Resolvase-like_N_sf"/>
</dbReference>
<gene>
    <name evidence="4" type="ORF">KEM09_12510</name>
</gene>
<feature type="domain" description="Recombinase" evidence="3">
    <location>
        <begin position="162"/>
        <end position="287"/>
    </location>
</feature>
<dbReference type="Pfam" id="PF00239">
    <property type="entry name" value="Resolvase"/>
    <property type="match status" value="1"/>
</dbReference>
<feature type="domain" description="Resolvase/invertase-type recombinase catalytic" evidence="2">
    <location>
        <begin position="2"/>
        <end position="153"/>
    </location>
</feature>
<name>A0ABS5KBI1_9BACT</name>
<dbReference type="PANTHER" id="PTHR30461:SF23">
    <property type="entry name" value="DNA RECOMBINASE-RELATED"/>
    <property type="match status" value="1"/>
</dbReference>